<proteinExistence type="predicted"/>
<feature type="region of interest" description="Disordered" evidence="1">
    <location>
        <begin position="1"/>
        <end position="21"/>
    </location>
</feature>
<dbReference type="EMBL" id="BMWE01000008">
    <property type="protein sequence ID" value="GGY22325.1"/>
    <property type="molecule type" value="Genomic_DNA"/>
</dbReference>
<reference evidence="3" key="1">
    <citation type="journal article" date="2019" name="Int. J. Syst. Evol. Microbiol.">
        <title>The Global Catalogue of Microorganisms (GCM) 10K type strain sequencing project: providing services to taxonomists for standard genome sequencing and annotation.</title>
        <authorList>
            <consortium name="The Broad Institute Genomics Platform"/>
            <consortium name="The Broad Institute Genome Sequencing Center for Infectious Disease"/>
            <person name="Wu L."/>
            <person name="Ma J."/>
        </authorList>
    </citation>
    <scope>NUCLEOTIDE SEQUENCE [LARGE SCALE GENOMIC DNA]</scope>
    <source>
        <strain evidence="3">JCM 4957</strain>
    </source>
</reference>
<keyword evidence="3" id="KW-1185">Reference proteome</keyword>
<name>A0ABQ2ZTH2_9ACTN</name>
<comment type="caution">
    <text evidence="2">The sequence shown here is derived from an EMBL/GenBank/DDBJ whole genome shotgun (WGS) entry which is preliminary data.</text>
</comment>
<protein>
    <submittedName>
        <fullName evidence="2">Uncharacterized protein</fullName>
    </submittedName>
</protein>
<sequence>MYCASALLTMSNGDEDEDEGEDVESMRLSQLALENPCDRVPGFLSAHLIQ</sequence>
<evidence type="ECO:0000256" key="1">
    <source>
        <dbReference type="SAM" id="MobiDB-lite"/>
    </source>
</evidence>
<dbReference type="Proteomes" id="UP000653308">
    <property type="component" value="Unassembled WGS sequence"/>
</dbReference>
<organism evidence="2 3">
    <name type="scientific">Streptomyces djakartensis</name>
    <dbReference type="NCBI Taxonomy" id="68193"/>
    <lineage>
        <taxon>Bacteria</taxon>
        <taxon>Bacillati</taxon>
        <taxon>Actinomycetota</taxon>
        <taxon>Actinomycetes</taxon>
        <taxon>Kitasatosporales</taxon>
        <taxon>Streptomycetaceae</taxon>
        <taxon>Streptomyces</taxon>
    </lineage>
</organism>
<evidence type="ECO:0000313" key="3">
    <source>
        <dbReference type="Proteomes" id="UP000653308"/>
    </source>
</evidence>
<evidence type="ECO:0000313" key="2">
    <source>
        <dbReference type="EMBL" id="GGY22325.1"/>
    </source>
</evidence>
<accession>A0ABQ2ZTH2</accession>
<gene>
    <name evidence="2" type="ORF">GCM10010384_31410</name>
</gene>